<organism evidence="2 3">
    <name type="scientific">Cyphellophora attinorum</name>
    <dbReference type="NCBI Taxonomy" id="1664694"/>
    <lineage>
        <taxon>Eukaryota</taxon>
        <taxon>Fungi</taxon>
        <taxon>Dikarya</taxon>
        <taxon>Ascomycota</taxon>
        <taxon>Pezizomycotina</taxon>
        <taxon>Eurotiomycetes</taxon>
        <taxon>Chaetothyriomycetidae</taxon>
        <taxon>Chaetothyriales</taxon>
        <taxon>Cyphellophoraceae</taxon>
        <taxon>Cyphellophora</taxon>
    </lineage>
</organism>
<dbReference type="EMBL" id="LFJN01000054">
    <property type="protein sequence ID" value="KPI34662.1"/>
    <property type="molecule type" value="Genomic_DNA"/>
</dbReference>
<dbReference type="GeneID" id="28732392"/>
<evidence type="ECO:0000313" key="3">
    <source>
        <dbReference type="Proteomes" id="UP000038010"/>
    </source>
</evidence>
<dbReference type="Proteomes" id="UP000038010">
    <property type="component" value="Unassembled WGS sequence"/>
</dbReference>
<feature type="region of interest" description="Disordered" evidence="1">
    <location>
        <begin position="75"/>
        <end position="97"/>
    </location>
</feature>
<name>A0A0N1H317_9EURO</name>
<evidence type="ECO:0000256" key="1">
    <source>
        <dbReference type="SAM" id="MobiDB-lite"/>
    </source>
</evidence>
<dbReference type="RefSeq" id="XP_017994625.1">
    <property type="nucleotide sequence ID" value="XM_018140511.1"/>
</dbReference>
<reference evidence="2 3" key="1">
    <citation type="submission" date="2015-06" db="EMBL/GenBank/DDBJ databases">
        <title>Draft genome of the ant-associated black yeast Phialophora attae CBS 131958.</title>
        <authorList>
            <person name="Moreno L.F."/>
            <person name="Stielow B.J."/>
            <person name="de Hoog S."/>
            <person name="Vicente V.A."/>
            <person name="Weiss V.A."/>
            <person name="de Vries M."/>
            <person name="Cruz L.M."/>
            <person name="Souza E.M."/>
        </authorList>
    </citation>
    <scope>NUCLEOTIDE SEQUENCE [LARGE SCALE GENOMIC DNA]</scope>
    <source>
        <strain evidence="2 3">CBS 131958</strain>
    </source>
</reference>
<comment type="caution">
    <text evidence="2">The sequence shown here is derived from an EMBL/GenBank/DDBJ whole genome shotgun (WGS) entry which is preliminary data.</text>
</comment>
<dbReference type="AlphaFoldDB" id="A0A0N1H317"/>
<sequence>MLMDEAAQPGVNAATAVGSATKKLPLATPLTIAKMSRGASDELTGQITSIVRLLTKADTASVLKAPIRSHVHPLASRPAAVAPQKPATNAAPVEPDGPMELAKSGRKNGGTNRANTPITPAIAKARNGAFFKRDQSKRDVCPGIVCYSNSNAVGSPVAMMSRPKTRNVQGMPNLSTIACAANGRTVAPRPPPSLMTPFAVPSLRVNYCRGMLFAAANTSDDERPIRAPAVAKRPPMLSRVKLVTIGPRP</sequence>
<protein>
    <submittedName>
        <fullName evidence="2">Uncharacterized protein</fullName>
    </submittedName>
</protein>
<proteinExistence type="predicted"/>
<gene>
    <name evidence="2" type="ORF">AB675_11645</name>
</gene>
<evidence type="ECO:0000313" key="2">
    <source>
        <dbReference type="EMBL" id="KPI34662.1"/>
    </source>
</evidence>
<keyword evidence="3" id="KW-1185">Reference proteome</keyword>
<accession>A0A0N1H317</accession>
<dbReference type="OrthoDB" id="10590001at2759"/>
<dbReference type="VEuPathDB" id="FungiDB:AB675_11645"/>